<evidence type="ECO:0000313" key="3">
    <source>
        <dbReference type="Proteomes" id="UP000198848"/>
    </source>
</evidence>
<protein>
    <submittedName>
        <fullName evidence="2">Uncharacterized protein</fullName>
    </submittedName>
</protein>
<feature type="transmembrane region" description="Helical" evidence="1">
    <location>
        <begin position="21"/>
        <end position="43"/>
    </location>
</feature>
<organism evidence="2 3">
    <name type="scientific">Natronobacterium texcoconense</name>
    <dbReference type="NCBI Taxonomy" id="1095778"/>
    <lineage>
        <taxon>Archaea</taxon>
        <taxon>Methanobacteriati</taxon>
        <taxon>Methanobacteriota</taxon>
        <taxon>Stenosarchaea group</taxon>
        <taxon>Halobacteria</taxon>
        <taxon>Halobacteriales</taxon>
        <taxon>Natrialbaceae</taxon>
        <taxon>Natronobacterium</taxon>
    </lineage>
</organism>
<proteinExistence type="predicted"/>
<evidence type="ECO:0000313" key="2">
    <source>
        <dbReference type="EMBL" id="SDR27188.1"/>
    </source>
</evidence>
<gene>
    <name evidence="2" type="ORF">SAMN04489842_2925</name>
</gene>
<dbReference type="OrthoDB" id="325775at2157"/>
<reference evidence="3" key="1">
    <citation type="submission" date="2016-10" db="EMBL/GenBank/DDBJ databases">
        <authorList>
            <person name="Varghese N."/>
            <person name="Submissions S."/>
        </authorList>
    </citation>
    <scope>NUCLEOTIDE SEQUENCE [LARGE SCALE GENOMIC DNA]</scope>
    <source>
        <strain evidence="3">DSM 24767</strain>
    </source>
</reference>
<dbReference type="EMBL" id="FNLC01000003">
    <property type="protein sequence ID" value="SDR27188.1"/>
    <property type="molecule type" value="Genomic_DNA"/>
</dbReference>
<dbReference type="InterPro" id="IPR006311">
    <property type="entry name" value="TAT_signal"/>
</dbReference>
<dbReference type="Proteomes" id="UP000198848">
    <property type="component" value="Unassembled WGS sequence"/>
</dbReference>
<keyword evidence="1" id="KW-0812">Transmembrane</keyword>
<keyword evidence="1" id="KW-1133">Transmembrane helix</keyword>
<evidence type="ECO:0000256" key="1">
    <source>
        <dbReference type="SAM" id="Phobius"/>
    </source>
</evidence>
<dbReference type="PROSITE" id="PS51318">
    <property type="entry name" value="TAT"/>
    <property type="match status" value="1"/>
</dbReference>
<keyword evidence="3" id="KW-1185">Reference proteome</keyword>
<keyword evidence="1" id="KW-0472">Membrane</keyword>
<accession>A0A1H1HQ02</accession>
<name>A0A1H1HQ02_NATTX</name>
<dbReference type="STRING" id="1095778.SAMN04489842_2925"/>
<sequence length="173" mass="18301">MTNTPNVTPASADRSYTRRTVLALGAGAGTVALAGCASVANFLGDLVLDDVNVFNGTDQELSGSIEVTDPSETLVLDEEFEVVPEEDEEDDDVDEDSGQVYADVFTDDGEYVVSITLDEDSAIDGETTAEATVEITDTEEDHIAVLLGADGANGPIEVVVIQEFTDIGEYVEE</sequence>
<dbReference type="RefSeq" id="WP_090383274.1">
    <property type="nucleotide sequence ID" value="NZ_FNLC01000003.1"/>
</dbReference>
<dbReference type="AlphaFoldDB" id="A0A1H1HQ02"/>